<keyword evidence="1" id="KW-0597">Phosphoprotein</keyword>
<dbReference type="EMBL" id="LYPA01000029">
    <property type="protein sequence ID" value="OBR68073.1"/>
    <property type="molecule type" value="Genomic_DNA"/>
</dbReference>
<dbReference type="AlphaFoldDB" id="A0A1A5YR81"/>
<dbReference type="Pfam" id="PF04397">
    <property type="entry name" value="LytTR"/>
    <property type="match status" value="1"/>
</dbReference>
<dbReference type="OrthoDB" id="3190595at2"/>
<dbReference type="PROSITE" id="PS50930">
    <property type="entry name" value="HTH_LYTTR"/>
    <property type="match status" value="1"/>
</dbReference>
<dbReference type="GO" id="GO:0000156">
    <property type="term" value="F:phosphorelay response regulator activity"/>
    <property type="evidence" value="ECO:0007669"/>
    <property type="project" value="InterPro"/>
</dbReference>
<dbReference type="SMART" id="SM00850">
    <property type="entry name" value="LytTR"/>
    <property type="match status" value="1"/>
</dbReference>
<evidence type="ECO:0000259" key="3">
    <source>
        <dbReference type="PROSITE" id="PS50930"/>
    </source>
</evidence>
<comment type="caution">
    <text evidence="4">The sequence shown here is derived from an EMBL/GenBank/DDBJ whole genome shotgun (WGS) entry which is preliminary data.</text>
</comment>
<dbReference type="InterPro" id="IPR007492">
    <property type="entry name" value="LytTR_DNA-bd_dom"/>
</dbReference>
<dbReference type="STRING" id="1844972.A7K91_07605"/>
<dbReference type="InterPro" id="IPR046947">
    <property type="entry name" value="LytR-like"/>
</dbReference>
<reference evidence="4 5" key="1">
    <citation type="submission" date="2016-05" db="EMBL/GenBank/DDBJ databases">
        <title>Paenibacillus oryzae. sp. nov., isolated from the rice root.</title>
        <authorList>
            <person name="Zhang J."/>
            <person name="Zhang X."/>
        </authorList>
    </citation>
    <scope>NUCLEOTIDE SEQUENCE [LARGE SCALE GENOMIC DNA]</scope>
    <source>
        <strain evidence="4 5">1DrF-4</strain>
    </source>
</reference>
<evidence type="ECO:0008006" key="6">
    <source>
        <dbReference type="Google" id="ProtNLM"/>
    </source>
</evidence>
<sequence>MNLTIAICDDDRNDATRLEQMLEGIFSDMNDMDLKIDIYETGEGLLHALEKVAYPILFLDMEMPGCDGIGVAEIIRKRDRDMLIFFVTSHSQYMQRSFEVRPFRYLLKPVDKAGLEAAAIKAVEELLQRNNWLEFTYKQTSWQIKSDDIMYVTVERGKKLIIAAKEGICMYYGKIGELEAKLAPHGFCRIHTGYLVNWQYARSVAKDKVALISGVVLPVSRARSGEAILSYHRYLEKRLLK</sequence>
<organism evidence="4 5">
    <name type="scientific">Paenibacillus oryzae</name>
    <dbReference type="NCBI Taxonomy" id="1844972"/>
    <lineage>
        <taxon>Bacteria</taxon>
        <taxon>Bacillati</taxon>
        <taxon>Bacillota</taxon>
        <taxon>Bacilli</taxon>
        <taxon>Bacillales</taxon>
        <taxon>Paenibacillaceae</taxon>
        <taxon>Paenibacillus</taxon>
    </lineage>
</organism>
<dbReference type="PROSITE" id="PS50110">
    <property type="entry name" value="RESPONSE_REGULATORY"/>
    <property type="match status" value="1"/>
</dbReference>
<dbReference type="Gene3D" id="2.40.50.1020">
    <property type="entry name" value="LytTr DNA-binding domain"/>
    <property type="match status" value="1"/>
</dbReference>
<dbReference type="Pfam" id="PF00072">
    <property type="entry name" value="Response_reg"/>
    <property type="match status" value="1"/>
</dbReference>
<dbReference type="GO" id="GO:0003677">
    <property type="term" value="F:DNA binding"/>
    <property type="evidence" value="ECO:0007669"/>
    <property type="project" value="InterPro"/>
</dbReference>
<evidence type="ECO:0000256" key="1">
    <source>
        <dbReference type="PROSITE-ProRule" id="PRU00169"/>
    </source>
</evidence>
<dbReference type="SUPFAM" id="SSF52172">
    <property type="entry name" value="CheY-like"/>
    <property type="match status" value="1"/>
</dbReference>
<dbReference type="InterPro" id="IPR011006">
    <property type="entry name" value="CheY-like_superfamily"/>
</dbReference>
<proteinExistence type="predicted"/>
<dbReference type="SMART" id="SM00448">
    <property type="entry name" value="REC"/>
    <property type="match status" value="1"/>
</dbReference>
<evidence type="ECO:0000259" key="2">
    <source>
        <dbReference type="PROSITE" id="PS50110"/>
    </source>
</evidence>
<keyword evidence="5" id="KW-1185">Reference proteome</keyword>
<accession>A0A1A5YR81</accession>
<evidence type="ECO:0000313" key="4">
    <source>
        <dbReference type="EMBL" id="OBR68073.1"/>
    </source>
</evidence>
<feature type="domain" description="HTH LytTR-type" evidence="3">
    <location>
        <begin position="133"/>
        <end position="224"/>
    </location>
</feature>
<protein>
    <recommendedName>
        <fullName evidence="6">DNA-binding response regulator</fullName>
    </recommendedName>
</protein>
<name>A0A1A5YR81_9BACL</name>
<feature type="modified residue" description="4-aspartylphosphate" evidence="1">
    <location>
        <position position="60"/>
    </location>
</feature>
<dbReference type="Gene3D" id="3.40.50.2300">
    <property type="match status" value="1"/>
</dbReference>
<gene>
    <name evidence="4" type="ORF">A7K91_07605</name>
</gene>
<evidence type="ECO:0000313" key="5">
    <source>
        <dbReference type="Proteomes" id="UP000092024"/>
    </source>
</evidence>
<feature type="domain" description="Response regulatory" evidence="2">
    <location>
        <begin position="4"/>
        <end position="123"/>
    </location>
</feature>
<dbReference type="PANTHER" id="PTHR37299">
    <property type="entry name" value="TRANSCRIPTIONAL REGULATOR-RELATED"/>
    <property type="match status" value="1"/>
</dbReference>
<dbReference type="Proteomes" id="UP000092024">
    <property type="component" value="Unassembled WGS sequence"/>
</dbReference>
<dbReference type="RefSeq" id="WP_068679656.1">
    <property type="nucleotide sequence ID" value="NZ_LYPA01000029.1"/>
</dbReference>
<dbReference type="PANTHER" id="PTHR37299:SF1">
    <property type="entry name" value="STAGE 0 SPORULATION PROTEIN A HOMOLOG"/>
    <property type="match status" value="1"/>
</dbReference>
<dbReference type="InterPro" id="IPR001789">
    <property type="entry name" value="Sig_transdc_resp-reg_receiver"/>
</dbReference>